<gene>
    <name evidence="1" type="ORF">IAQ67_16905</name>
</gene>
<sequence>MISQATHERNIALERLFVEFEIKPTAVIIIEDMKFMLKTVERVNEFANRMPDERFPLSLIVKMRKEDIDAHGYNVKADFVYDYYRNKKAAFERLFQEPAHDWKMDRYETDDPERIYDTYLKVGKYSHMTEVAMFA</sequence>
<reference evidence="1 2" key="1">
    <citation type="submission" date="2020-09" db="EMBL/GenBank/DDBJ databases">
        <title>Characterization of Paenibacillus peoriae strain ZF390 with broad-spectrum antimicrobial activity as a potential biocontrol agent.</title>
        <authorList>
            <person name="Li L."/>
            <person name="Zhao Y."/>
            <person name="Li B."/>
            <person name="Xie X."/>
        </authorList>
    </citation>
    <scope>NUCLEOTIDE SEQUENCE [LARGE SCALE GENOMIC DNA]</scope>
    <source>
        <strain evidence="1 2">ZF390</strain>
    </source>
</reference>
<organism evidence="1 2">
    <name type="scientific">Paenibacillus peoriae</name>
    <dbReference type="NCBI Taxonomy" id="59893"/>
    <lineage>
        <taxon>Bacteria</taxon>
        <taxon>Bacillati</taxon>
        <taxon>Bacillota</taxon>
        <taxon>Bacilli</taxon>
        <taxon>Bacillales</taxon>
        <taxon>Paenibacillaceae</taxon>
        <taxon>Paenibacillus</taxon>
    </lineage>
</organism>
<evidence type="ECO:0000313" key="1">
    <source>
        <dbReference type="EMBL" id="QNR70197.1"/>
    </source>
</evidence>
<dbReference type="Proteomes" id="UP000516384">
    <property type="component" value="Chromosome"/>
</dbReference>
<dbReference type="AlphaFoldDB" id="A0A7H0YGI9"/>
<protein>
    <submittedName>
        <fullName evidence="1">Uncharacterized protein</fullName>
    </submittedName>
</protein>
<accession>A0A7H0YGI9</accession>
<proteinExistence type="predicted"/>
<dbReference type="EMBL" id="CP061172">
    <property type="protein sequence ID" value="QNR70197.1"/>
    <property type="molecule type" value="Genomic_DNA"/>
</dbReference>
<evidence type="ECO:0000313" key="2">
    <source>
        <dbReference type="Proteomes" id="UP000516384"/>
    </source>
</evidence>
<name>A0A7H0YGI9_9BACL</name>